<protein>
    <submittedName>
        <fullName evidence="4">Citrate lyase acyl carrier protein</fullName>
        <ecNumber evidence="4">4.1.3.6</ecNumber>
    </submittedName>
</protein>
<evidence type="ECO:0000313" key="5">
    <source>
        <dbReference type="Proteomes" id="UP000004121"/>
    </source>
</evidence>
<dbReference type="AlphaFoldDB" id="C2KZY9"/>
<dbReference type="Pfam" id="PF06857">
    <property type="entry name" value="ACP"/>
    <property type="match status" value="1"/>
</dbReference>
<keyword evidence="2" id="KW-0963">Cytoplasm</keyword>
<reference evidence="4 5" key="1">
    <citation type="submission" date="2009-04" db="EMBL/GenBank/DDBJ databases">
        <authorList>
            <person name="Qin X."/>
            <person name="Bachman B."/>
            <person name="Battles P."/>
            <person name="Bell A."/>
            <person name="Bess C."/>
            <person name="Bickham C."/>
            <person name="Chaboub L."/>
            <person name="Chen D."/>
            <person name="Coyle M."/>
            <person name="Deiros D.R."/>
            <person name="Dinh H."/>
            <person name="Forbes L."/>
            <person name="Fowler G."/>
            <person name="Francisco L."/>
            <person name="Fu Q."/>
            <person name="Gubbala S."/>
            <person name="Hale W."/>
            <person name="Han Y."/>
            <person name="Hemphill L."/>
            <person name="Highlander S.K."/>
            <person name="Hirani K."/>
            <person name="Hogues M."/>
            <person name="Jackson L."/>
            <person name="Jakkamsetti A."/>
            <person name="Javaid M."/>
            <person name="Jiang H."/>
            <person name="Korchina V."/>
            <person name="Kovar C."/>
            <person name="Lara F."/>
            <person name="Lee S."/>
            <person name="Mata R."/>
            <person name="Mathew T."/>
            <person name="Moen C."/>
            <person name="Morales K."/>
            <person name="Munidasa M."/>
            <person name="Nazareth L."/>
            <person name="Ngo R."/>
            <person name="Nguyen L."/>
            <person name="Okwuonu G."/>
            <person name="Ongeri F."/>
            <person name="Patil S."/>
            <person name="Petrosino J."/>
            <person name="Pham C."/>
            <person name="Pham P."/>
            <person name="Pu L.-L."/>
            <person name="Puazo M."/>
            <person name="Raj R."/>
            <person name="Reid J."/>
            <person name="Rouhana J."/>
            <person name="Saada N."/>
            <person name="Shang Y."/>
            <person name="Simmons D."/>
            <person name="Thornton R."/>
            <person name="Warren J."/>
            <person name="Weissenberger G."/>
            <person name="Zhang J."/>
            <person name="Zhang L."/>
            <person name="Zhou C."/>
            <person name="Zhu D."/>
            <person name="Muzny D."/>
            <person name="Worley K."/>
            <person name="Gibbs R."/>
        </authorList>
    </citation>
    <scope>NUCLEOTIDE SEQUENCE [LARGE SCALE GENOMIC DNA]</scope>
    <source>
        <strain evidence="4 5">F0268</strain>
    </source>
</reference>
<keyword evidence="3" id="KW-0597">Phosphoprotein</keyword>
<evidence type="ECO:0000256" key="3">
    <source>
        <dbReference type="ARBA" id="ARBA00022553"/>
    </source>
</evidence>
<dbReference type="InParanoid" id="C2KZY9"/>
<keyword evidence="5" id="KW-1185">Reference proteome</keyword>
<sequence>MIGSKGVVMEIQKTASAGTTEKCDCLVTVSTGSGGRTVELKSKVLYEYGDRMVALVHHCLTQMGIQDALVEVEDMGAFDHILVARLQAAVYRSQDKTENIPWGDLLYE</sequence>
<gene>
    <name evidence="4" type="primary">citD</name>
    <name evidence="4" type="ORF">HMPREF6123_2058</name>
</gene>
<dbReference type="EMBL" id="ACKX01000198">
    <property type="protein sequence ID" value="EEJ50660.1"/>
    <property type="molecule type" value="Genomic_DNA"/>
</dbReference>
<evidence type="ECO:0000256" key="1">
    <source>
        <dbReference type="ARBA" id="ARBA00004496"/>
    </source>
</evidence>
<evidence type="ECO:0000256" key="2">
    <source>
        <dbReference type="ARBA" id="ARBA00022490"/>
    </source>
</evidence>
<dbReference type="GO" id="GO:0005737">
    <property type="term" value="C:cytoplasm"/>
    <property type="evidence" value="ECO:0007669"/>
    <property type="project" value="UniProtKB-SubCell"/>
</dbReference>
<evidence type="ECO:0000313" key="4">
    <source>
        <dbReference type="EMBL" id="EEJ50660.1"/>
    </source>
</evidence>
<dbReference type="GO" id="GO:0008815">
    <property type="term" value="F:citrate (pro-3S)-lyase activity"/>
    <property type="evidence" value="ECO:0007669"/>
    <property type="project" value="UniProtKB-EC"/>
</dbReference>
<organism evidence="4 5">
    <name type="scientific">Oribacterium sinus F0268</name>
    <dbReference type="NCBI Taxonomy" id="585501"/>
    <lineage>
        <taxon>Bacteria</taxon>
        <taxon>Bacillati</taxon>
        <taxon>Bacillota</taxon>
        <taxon>Clostridia</taxon>
        <taxon>Lachnospirales</taxon>
        <taxon>Lachnospiraceae</taxon>
        <taxon>Oribacterium</taxon>
    </lineage>
</organism>
<proteinExistence type="predicted"/>
<dbReference type="eggNOG" id="COG3052">
    <property type="taxonomic scope" value="Bacteria"/>
</dbReference>
<dbReference type="HOGENOM" id="CLU_158489_0_0_9"/>
<dbReference type="InterPro" id="IPR023439">
    <property type="entry name" value="Mal_deCO2ase/Cit_lyase_ACP"/>
</dbReference>
<dbReference type="EC" id="4.1.3.6" evidence="4"/>
<dbReference type="Proteomes" id="UP000004121">
    <property type="component" value="Unassembled WGS sequence"/>
</dbReference>
<dbReference type="NCBIfam" id="NF009726">
    <property type="entry name" value="PRK13253.1"/>
    <property type="match status" value="1"/>
</dbReference>
<comment type="subcellular location">
    <subcellularLocation>
        <location evidence="1">Cytoplasm</location>
    </subcellularLocation>
</comment>
<name>C2KZY9_9FIRM</name>
<comment type="caution">
    <text evidence="4">The sequence shown here is derived from an EMBL/GenBank/DDBJ whole genome shotgun (WGS) entry which is preliminary data.</text>
</comment>
<dbReference type="InterPro" id="IPR006495">
    <property type="entry name" value="CitD"/>
</dbReference>
<dbReference type="NCBIfam" id="TIGR01608">
    <property type="entry name" value="citD"/>
    <property type="match status" value="1"/>
</dbReference>
<dbReference type="STRING" id="585501.HMPREF6123_2058"/>
<accession>C2KZY9</accession>
<keyword evidence="4" id="KW-0456">Lyase</keyword>